<accession>A0AAI8Z6N9</accession>
<reference evidence="3" key="1">
    <citation type="submission" date="2023-11" db="EMBL/GenBank/DDBJ databases">
        <authorList>
            <person name="Alioto T."/>
            <person name="Alioto T."/>
            <person name="Gomez Garrido J."/>
        </authorList>
    </citation>
    <scope>NUCLEOTIDE SEQUENCE</scope>
</reference>
<sequence length="484" mass="54012">MASPSRSWFPSAPSVKSRLLTHSSHELPRWRTPSPMSASLIPPPVVQSTHAGPSQPPVTESLVVEKPSALEEKQRELEADLQFLLDAQAEGLIRGLEGGSLDERSSTGSTTPTIQSVRGFSKRRQRQTARRQPGLRSARKGIYNSILALSALKDDELQDVDTQMQQNEDTLEQIDEWEEKRRGLQEATGNVHSGEETVRVQRLKQEADVLQAEINQVELQLAEMKSRHRKLVRQAAAVENAVQAKMASYSSSLRMLEQDVERFLSLEPSDPNVTPISQDGKQSLWQLPPKRRNLEIAKAHFTEQRDLIAGERKRHEQEKSVLIEGATLWKDVVAEVTVFERRLRNEVASLGPSSPNSQSAWEDPPAATPSDGLKEILQHMDIVIDSLEKKVQTADEHRWTLLMAAIGAELDALKRGKEMLVGLAGTGDDESLETNGYDVNQKDSGEEIHALDKSFQTARCVSDAQDHDEPDPELLFSRLDTDTE</sequence>
<feature type="compositionally biased region" description="Polar residues" evidence="2">
    <location>
        <begin position="351"/>
        <end position="360"/>
    </location>
</feature>
<name>A0AAI8Z6N9_9PEZI</name>
<evidence type="ECO:0000256" key="2">
    <source>
        <dbReference type="SAM" id="MobiDB-lite"/>
    </source>
</evidence>
<feature type="region of interest" description="Disordered" evidence="2">
    <location>
        <begin position="348"/>
        <end position="371"/>
    </location>
</feature>
<dbReference type="AlphaFoldDB" id="A0AAI8Z6N9"/>
<comment type="caution">
    <text evidence="3">The sequence shown here is derived from an EMBL/GenBank/DDBJ whole genome shotgun (WGS) entry which is preliminary data.</text>
</comment>
<dbReference type="EMBL" id="CAVMBE010000086">
    <property type="protein sequence ID" value="CAK4033463.1"/>
    <property type="molecule type" value="Genomic_DNA"/>
</dbReference>
<gene>
    <name evidence="3" type="ORF">LECACI_7A008621</name>
</gene>
<feature type="region of interest" description="Disordered" evidence="2">
    <location>
        <begin position="1"/>
        <end position="61"/>
    </location>
</feature>
<feature type="compositionally biased region" description="Basic residues" evidence="2">
    <location>
        <begin position="120"/>
        <end position="129"/>
    </location>
</feature>
<protein>
    <submittedName>
        <fullName evidence="3">Uncharacterized protein</fullName>
    </submittedName>
</protein>
<organism evidence="3 4">
    <name type="scientific">Lecanosticta acicola</name>
    <dbReference type="NCBI Taxonomy" id="111012"/>
    <lineage>
        <taxon>Eukaryota</taxon>
        <taxon>Fungi</taxon>
        <taxon>Dikarya</taxon>
        <taxon>Ascomycota</taxon>
        <taxon>Pezizomycotina</taxon>
        <taxon>Dothideomycetes</taxon>
        <taxon>Dothideomycetidae</taxon>
        <taxon>Mycosphaerellales</taxon>
        <taxon>Mycosphaerellaceae</taxon>
        <taxon>Lecanosticta</taxon>
    </lineage>
</organism>
<proteinExistence type="predicted"/>
<evidence type="ECO:0000313" key="4">
    <source>
        <dbReference type="Proteomes" id="UP001296104"/>
    </source>
</evidence>
<evidence type="ECO:0000313" key="3">
    <source>
        <dbReference type="EMBL" id="CAK4033463.1"/>
    </source>
</evidence>
<evidence type="ECO:0000256" key="1">
    <source>
        <dbReference type="SAM" id="Coils"/>
    </source>
</evidence>
<keyword evidence="1" id="KW-0175">Coiled coil</keyword>
<feature type="coiled-coil region" evidence="1">
    <location>
        <begin position="160"/>
        <end position="241"/>
    </location>
</feature>
<dbReference type="Proteomes" id="UP001296104">
    <property type="component" value="Unassembled WGS sequence"/>
</dbReference>
<feature type="region of interest" description="Disordered" evidence="2">
    <location>
        <begin position="460"/>
        <end position="484"/>
    </location>
</feature>
<keyword evidence="4" id="KW-1185">Reference proteome</keyword>
<feature type="compositionally biased region" description="Polar residues" evidence="2">
    <location>
        <begin position="106"/>
        <end position="118"/>
    </location>
</feature>
<feature type="region of interest" description="Disordered" evidence="2">
    <location>
        <begin position="96"/>
        <end position="137"/>
    </location>
</feature>